<dbReference type="PANTHER" id="PTHR33371:SF4">
    <property type="entry name" value="INTERMEMBRANE PHOSPHOLIPID TRANSPORT SYSTEM BINDING PROTEIN MLAD"/>
    <property type="match status" value="1"/>
</dbReference>
<dbReference type="EMBL" id="CAWVOK010000030">
    <property type="protein sequence ID" value="CAK8163427.1"/>
    <property type="molecule type" value="Genomic_DNA"/>
</dbReference>
<keyword evidence="1" id="KW-0812">Transmembrane</keyword>
<evidence type="ECO:0000313" key="4">
    <source>
        <dbReference type="Proteomes" id="UP001314181"/>
    </source>
</evidence>
<dbReference type="Proteomes" id="UP001314181">
    <property type="component" value="Unassembled WGS sequence"/>
</dbReference>
<dbReference type="Pfam" id="PF02470">
    <property type="entry name" value="MlaD"/>
    <property type="match status" value="1"/>
</dbReference>
<dbReference type="InterPro" id="IPR003399">
    <property type="entry name" value="Mce/MlaD"/>
</dbReference>
<evidence type="ECO:0000256" key="1">
    <source>
        <dbReference type="SAM" id="Phobius"/>
    </source>
</evidence>
<protein>
    <submittedName>
        <fullName evidence="3">ABC transporter substrate binding protein</fullName>
    </submittedName>
</protein>
<name>A0ABM9N8V4_9RICK</name>
<evidence type="ECO:0000259" key="2">
    <source>
        <dbReference type="Pfam" id="PF02470"/>
    </source>
</evidence>
<dbReference type="InterPro" id="IPR052336">
    <property type="entry name" value="MlaD_Phospholipid_Transporter"/>
</dbReference>
<feature type="transmembrane region" description="Helical" evidence="1">
    <location>
        <begin position="6"/>
        <end position="25"/>
    </location>
</feature>
<sequence length="153" mass="17516">MKAFETLIGFLVLLFATYITIIFYYKSNVSYVDNYILYVNLSSSTGLKNGSDVRLNGVKIGHIVERKLLENYQVKVTLAVNKQFSLPIDSSAELTTEGFMGNRYMRIVPGFSTETLKHNDFIEYSQSYDFSLESIIEKFIVGKPFSEKTHHNN</sequence>
<comment type="caution">
    <text evidence="3">The sequence shown here is derived from an EMBL/GenBank/DDBJ whole genome shotgun (WGS) entry which is preliminary data.</text>
</comment>
<organism evidence="3 4">
    <name type="scientific">Candidatus Xenohaliotis californiensis</name>
    <dbReference type="NCBI Taxonomy" id="84677"/>
    <lineage>
        <taxon>Bacteria</taxon>
        <taxon>Pseudomonadati</taxon>
        <taxon>Pseudomonadota</taxon>
        <taxon>Alphaproteobacteria</taxon>
        <taxon>Rickettsiales</taxon>
        <taxon>Anaplasmataceae</taxon>
        <taxon>Candidatus Xenohaliotis</taxon>
    </lineage>
</organism>
<gene>
    <name evidence="3" type="ORF">CAXC1_40003</name>
</gene>
<keyword evidence="1" id="KW-1133">Transmembrane helix</keyword>
<dbReference type="PANTHER" id="PTHR33371">
    <property type="entry name" value="INTERMEMBRANE PHOSPHOLIPID TRANSPORT SYSTEM BINDING PROTEIN MLAD-RELATED"/>
    <property type="match status" value="1"/>
</dbReference>
<proteinExistence type="predicted"/>
<feature type="domain" description="Mce/MlaD" evidence="2">
    <location>
        <begin position="34"/>
        <end position="110"/>
    </location>
</feature>
<accession>A0ABM9N8V4</accession>
<keyword evidence="4" id="KW-1185">Reference proteome</keyword>
<keyword evidence="1" id="KW-0472">Membrane</keyword>
<reference evidence="3 4" key="1">
    <citation type="submission" date="2024-01" db="EMBL/GenBank/DDBJ databases">
        <authorList>
            <person name="Kunselman E."/>
        </authorList>
    </citation>
    <scope>NUCLEOTIDE SEQUENCE [LARGE SCALE GENOMIC DNA]</scope>
    <source>
        <strain evidence="3">2 abalone samples</strain>
    </source>
</reference>
<evidence type="ECO:0000313" key="3">
    <source>
        <dbReference type="EMBL" id="CAK8163427.1"/>
    </source>
</evidence>
<dbReference type="RefSeq" id="WP_338364623.1">
    <property type="nucleotide sequence ID" value="NZ_CAWVOK010000030.1"/>
</dbReference>